<protein>
    <recommendedName>
        <fullName evidence="3">Helix-turn-helix domain protein</fullName>
    </recommendedName>
</protein>
<keyword evidence="2" id="KW-1185">Reference proteome</keyword>
<accession>A0A517QMU4</accession>
<dbReference type="EMBL" id="CP036267">
    <property type="protein sequence ID" value="QDT32966.1"/>
    <property type="molecule type" value="Genomic_DNA"/>
</dbReference>
<sequence length="74" mass="8911">MNNLTESPNSQTLPEAIRESWCDREEAMHLLKVGRTTLNKKVRDRVIDSKLYRNRTIYNRDSIVKYLKFVSRRR</sequence>
<name>A0A517QMU4_9PLAN</name>
<dbReference type="Proteomes" id="UP000315724">
    <property type="component" value="Chromosome"/>
</dbReference>
<evidence type="ECO:0000313" key="2">
    <source>
        <dbReference type="Proteomes" id="UP000315724"/>
    </source>
</evidence>
<dbReference type="RefSeq" id="WP_145198619.1">
    <property type="nucleotide sequence ID" value="NZ_CP036267.1"/>
</dbReference>
<reference evidence="1 2" key="1">
    <citation type="submission" date="2019-02" db="EMBL/GenBank/DDBJ databases">
        <title>Deep-cultivation of Planctomycetes and their phenomic and genomic characterization uncovers novel biology.</title>
        <authorList>
            <person name="Wiegand S."/>
            <person name="Jogler M."/>
            <person name="Boedeker C."/>
            <person name="Pinto D."/>
            <person name="Vollmers J."/>
            <person name="Rivas-Marin E."/>
            <person name="Kohn T."/>
            <person name="Peeters S.H."/>
            <person name="Heuer A."/>
            <person name="Rast P."/>
            <person name="Oberbeckmann S."/>
            <person name="Bunk B."/>
            <person name="Jeske O."/>
            <person name="Meyerdierks A."/>
            <person name="Storesund J.E."/>
            <person name="Kallscheuer N."/>
            <person name="Luecker S."/>
            <person name="Lage O.M."/>
            <person name="Pohl T."/>
            <person name="Merkel B.J."/>
            <person name="Hornburger P."/>
            <person name="Mueller R.-W."/>
            <person name="Bruemmer F."/>
            <person name="Labrenz M."/>
            <person name="Spormann A.M."/>
            <person name="Op den Camp H."/>
            <person name="Overmann J."/>
            <person name="Amann R."/>
            <person name="Jetten M.S.M."/>
            <person name="Mascher T."/>
            <person name="Medema M.H."/>
            <person name="Devos D.P."/>
            <person name="Kaster A.-K."/>
            <person name="Ovreas L."/>
            <person name="Rohde M."/>
            <person name="Galperin M.Y."/>
            <person name="Jogler C."/>
        </authorList>
    </citation>
    <scope>NUCLEOTIDE SEQUENCE [LARGE SCALE GENOMIC DNA]</scope>
    <source>
        <strain evidence="1 2">Mal48</strain>
    </source>
</reference>
<evidence type="ECO:0008006" key="3">
    <source>
        <dbReference type="Google" id="ProtNLM"/>
    </source>
</evidence>
<evidence type="ECO:0000313" key="1">
    <source>
        <dbReference type="EMBL" id="QDT32966.1"/>
    </source>
</evidence>
<gene>
    <name evidence="1" type="ORF">Mal48_22160</name>
</gene>
<proteinExistence type="predicted"/>
<dbReference type="KEGG" id="tpol:Mal48_22160"/>
<dbReference type="AlphaFoldDB" id="A0A517QMU4"/>
<organism evidence="1 2">
    <name type="scientific">Thalassoglobus polymorphus</name>
    <dbReference type="NCBI Taxonomy" id="2527994"/>
    <lineage>
        <taxon>Bacteria</taxon>
        <taxon>Pseudomonadati</taxon>
        <taxon>Planctomycetota</taxon>
        <taxon>Planctomycetia</taxon>
        <taxon>Planctomycetales</taxon>
        <taxon>Planctomycetaceae</taxon>
        <taxon>Thalassoglobus</taxon>
    </lineage>
</organism>